<name>A0A5C6DBX1_9BACT</name>
<keyword evidence="3" id="KW-1185">Reference proteome</keyword>
<dbReference type="Pfam" id="PF00300">
    <property type="entry name" value="His_Phos_1"/>
    <property type="match status" value="1"/>
</dbReference>
<dbReference type="AlphaFoldDB" id="A0A5C6DBX1"/>
<dbReference type="SUPFAM" id="SSF53254">
    <property type="entry name" value="Phosphoglycerate mutase-like"/>
    <property type="match status" value="1"/>
</dbReference>
<dbReference type="InterPro" id="IPR013078">
    <property type="entry name" value="His_Pase_superF_clade-1"/>
</dbReference>
<dbReference type="RefSeq" id="WP_146529591.1">
    <property type="nucleotide sequence ID" value="NZ_SJPV01000010.1"/>
</dbReference>
<dbReference type="InterPro" id="IPR029033">
    <property type="entry name" value="His_PPase_superfam"/>
</dbReference>
<dbReference type="CDD" id="cd07067">
    <property type="entry name" value="HP_PGM_like"/>
    <property type="match status" value="1"/>
</dbReference>
<organism evidence="2 3">
    <name type="scientific">Novipirellula artificiosorum</name>
    <dbReference type="NCBI Taxonomy" id="2528016"/>
    <lineage>
        <taxon>Bacteria</taxon>
        <taxon>Pseudomonadati</taxon>
        <taxon>Planctomycetota</taxon>
        <taxon>Planctomycetia</taxon>
        <taxon>Pirellulales</taxon>
        <taxon>Pirellulaceae</taxon>
        <taxon>Novipirellula</taxon>
    </lineage>
</organism>
<dbReference type="OrthoDB" id="9781415at2"/>
<dbReference type="Proteomes" id="UP000319143">
    <property type="component" value="Unassembled WGS sequence"/>
</dbReference>
<dbReference type="EMBL" id="SJPV01000010">
    <property type="protein sequence ID" value="TWU33287.1"/>
    <property type="molecule type" value="Genomic_DNA"/>
</dbReference>
<dbReference type="PANTHER" id="PTHR47623:SF1">
    <property type="entry name" value="OS09G0287300 PROTEIN"/>
    <property type="match status" value="1"/>
</dbReference>
<reference evidence="2 3" key="1">
    <citation type="submission" date="2019-02" db="EMBL/GenBank/DDBJ databases">
        <title>Deep-cultivation of Planctomycetes and their phenomic and genomic characterization uncovers novel biology.</title>
        <authorList>
            <person name="Wiegand S."/>
            <person name="Jogler M."/>
            <person name="Boedeker C."/>
            <person name="Pinto D."/>
            <person name="Vollmers J."/>
            <person name="Rivas-Marin E."/>
            <person name="Kohn T."/>
            <person name="Peeters S.H."/>
            <person name="Heuer A."/>
            <person name="Rast P."/>
            <person name="Oberbeckmann S."/>
            <person name="Bunk B."/>
            <person name="Jeske O."/>
            <person name="Meyerdierks A."/>
            <person name="Storesund J.E."/>
            <person name="Kallscheuer N."/>
            <person name="Luecker S."/>
            <person name="Lage O.M."/>
            <person name="Pohl T."/>
            <person name="Merkel B.J."/>
            <person name="Hornburger P."/>
            <person name="Mueller R.-W."/>
            <person name="Bruemmer F."/>
            <person name="Labrenz M."/>
            <person name="Spormann A.M."/>
            <person name="Op Den Camp H."/>
            <person name="Overmann J."/>
            <person name="Amann R."/>
            <person name="Jetten M.S.M."/>
            <person name="Mascher T."/>
            <person name="Medema M.H."/>
            <person name="Devos D.P."/>
            <person name="Kaster A.-K."/>
            <person name="Ovreas L."/>
            <person name="Rohde M."/>
            <person name="Galperin M.Y."/>
            <person name="Jogler C."/>
        </authorList>
    </citation>
    <scope>NUCLEOTIDE SEQUENCE [LARGE SCALE GENOMIC DNA]</scope>
    <source>
        <strain evidence="2 3">Poly41</strain>
    </source>
</reference>
<accession>A0A5C6DBX1</accession>
<gene>
    <name evidence="2" type="ORF">Poly41_50390</name>
</gene>
<proteinExistence type="predicted"/>
<evidence type="ECO:0000256" key="1">
    <source>
        <dbReference type="SAM" id="MobiDB-lite"/>
    </source>
</evidence>
<feature type="region of interest" description="Disordered" evidence="1">
    <location>
        <begin position="1"/>
        <end position="44"/>
    </location>
</feature>
<dbReference type="PANTHER" id="PTHR47623">
    <property type="entry name" value="OS09G0287300 PROTEIN"/>
    <property type="match status" value="1"/>
</dbReference>
<comment type="caution">
    <text evidence="2">The sequence shown here is derived from an EMBL/GenBank/DDBJ whole genome shotgun (WGS) entry which is preliminary data.</text>
</comment>
<dbReference type="SMART" id="SM00855">
    <property type="entry name" value="PGAM"/>
    <property type="match status" value="1"/>
</dbReference>
<feature type="compositionally biased region" description="Polar residues" evidence="1">
    <location>
        <begin position="1"/>
        <end position="12"/>
    </location>
</feature>
<protein>
    <submittedName>
        <fullName evidence="2">Phosphohistidine phosphatase</fullName>
    </submittedName>
</protein>
<evidence type="ECO:0000313" key="3">
    <source>
        <dbReference type="Proteomes" id="UP000319143"/>
    </source>
</evidence>
<evidence type="ECO:0000313" key="2">
    <source>
        <dbReference type="EMBL" id="TWU33287.1"/>
    </source>
</evidence>
<dbReference type="Gene3D" id="3.40.50.1240">
    <property type="entry name" value="Phosphoglycerate mutase-like"/>
    <property type="match status" value="1"/>
</dbReference>
<sequence length="177" mass="19723">MNRSQADSSPDSPSKRLVLMRHAKSDWSSQGLSDHQRPLNRRGQRDAPDMARWLCDVELCPDHVLCSSAVRTRETLDLMTSELVNPPTIDFSDSLYCAPSEAIAEIIRDTGGEANRLLVLAHNPGMSDLVSTLSGQFMGMPTAAIAVFELQLEDWQQFHTSMITTLIHFMRPKALSL</sequence>